<organism evidence="4 5">
    <name type="scientific">Aspergillus caelatus</name>
    <dbReference type="NCBI Taxonomy" id="61420"/>
    <lineage>
        <taxon>Eukaryota</taxon>
        <taxon>Fungi</taxon>
        <taxon>Dikarya</taxon>
        <taxon>Ascomycota</taxon>
        <taxon>Pezizomycotina</taxon>
        <taxon>Eurotiomycetes</taxon>
        <taxon>Eurotiomycetidae</taxon>
        <taxon>Eurotiales</taxon>
        <taxon>Aspergillaceae</taxon>
        <taxon>Aspergillus</taxon>
        <taxon>Aspergillus subgen. Circumdati</taxon>
    </lineage>
</organism>
<dbReference type="Gene3D" id="3.40.50.720">
    <property type="entry name" value="NAD(P)-binding Rossmann-like Domain"/>
    <property type="match status" value="1"/>
</dbReference>
<dbReference type="PANTHER" id="PTHR47706">
    <property type="entry name" value="NMRA-LIKE FAMILY PROTEIN"/>
    <property type="match status" value="1"/>
</dbReference>
<dbReference type="SUPFAM" id="SSF51735">
    <property type="entry name" value="NAD(P)-binding Rossmann-fold domains"/>
    <property type="match status" value="1"/>
</dbReference>
<accession>A0A5N6ZIW5</accession>
<keyword evidence="1" id="KW-0521">NADP</keyword>
<dbReference type="Gene3D" id="3.90.25.10">
    <property type="entry name" value="UDP-galactose 4-epimerase, domain 1"/>
    <property type="match status" value="1"/>
</dbReference>
<dbReference type="InterPro" id="IPR008030">
    <property type="entry name" value="NmrA-like"/>
</dbReference>
<dbReference type="Proteomes" id="UP000326268">
    <property type="component" value="Unassembled WGS sequence"/>
</dbReference>
<keyword evidence="5" id="KW-1185">Reference proteome</keyword>
<reference evidence="4 5" key="1">
    <citation type="submission" date="2019-04" db="EMBL/GenBank/DDBJ databases">
        <title>Friends and foes A comparative genomics studyof 23 Aspergillus species from section Flavi.</title>
        <authorList>
            <consortium name="DOE Joint Genome Institute"/>
            <person name="Kjaerbolling I."/>
            <person name="Vesth T."/>
            <person name="Frisvad J.C."/>
            <person name="Nybo J.L."/>
            <person name="Theobald S."/>
            <person name="Kildgaard S."/>
            <person name="Isbrandt T."/>
            <person name="Kuo A."/>
            <person name="Sato A."/>
            <person name="Lyhne E.K."/>
            <person name="Kogle M.E."/>
            <person name="Wiebenga A."/>
            <person name="Kun R.S."/>
            <person name="Lubbers R.J."/>
            <person name="Makela M.R."/>
            <person name="Barry K."/>
            <person name="Chovatia M."/>
            <person name="Clum A."/>
            <person name="Daum C."/>
            <person name="Haridas S."/>
            <person name="He G."/>
            <person name="LaButti K."/>
            <person name="Lipzen A."/>
            <person name="Mondo S."/>
            <person name="Riley R."/>
            <person name="Salamov A."/>
            <person name="Simmons B.A."/>
            <person name="Magnuson J.K."/>
            <person name="Henrissat B."/>
            <person name="Mortensen U.H."/>
            <person name="Larsen T.O."/>
            <person name="Devries R.P."/>
            <person name="Grigoriev I.V."/>
            <person name="Machida M."/>
            <person name="Baker S.E."/>
            <person name="Andersen M.R."/>
        </authorList>
    </citation>
    <scope>NUCLEOTIDE SEQUENCE [LARGE SCALE GENOMIC DNA]</scope>
    <source>
        <strain evidence="4 5">CBS 763.97</strain>
    </source>
</reference>
<dbReference type="Pfam" id="PF05368">
    <property type="entry name" value="NmrA"/>
    <property type="match status" value="1"/>
</dbReference>
<dbReference type="GeneID" id="43659941"/>
<feature type="domain" description="NmrA-like" evidence="3">
    <location>
        <begin position="18"/>
        <end position="121"/>
    </location>
</feature>
<evidence type="ECO:0000313" key="4">
    <source>
        <dbReference type="EMBL" id="KAE8357173.1"/>
    </source>
</evidence>
<evidence type="ECO:0000256" key="2">
    <source>
        <dbReference type="ARBA" id="ARBA00023002"/>
    </source>
</evidence>
<gene>
    <name evidence="4" type="ORF">BDV27DRAFT_171048</name>
</gene>
<dbReference type="OrthoDB" id="419598at2759"/>
<dbReference type="GO" id="GO:0016491">
    <property type="term" value="F:oxidoreductase activity"/>
    <property type="evidence" value="ECO:0007669"/>
    <property type="project" value="UniProtKB-KW"/>
</dbReference>
<dbReference type="PANTHER" id="PTHR47706:SF7">
    <property type="entry name" value="CIPA-LIKE, PUTATIVE (AFU_ORTHOLOGUE AFUA_1G01630)-RELATED"/>
    <property type="match status" value="1"/>
</dbReference>
<dbReference type="RefSeq" id="XP_031920254.1">
    <property type="nucleotide sequence ID" value="XM_032075495.1"/>
</dbReference>
<keyword evidence="2" id="KW-0560">Oxidoreductase</keyword>
<dbReference type="InterPro" id="IPR051609">
    <property type="entry name" value="NmrA/Isoflavone_reductase-like"/>
</dbReference>
<evidence type="ECO:0000313" key="5">
    <source>
        <dbReference type="Proteomes" id="UP000326268"/>
    </source>
</evidence>
<sequence length="328" mass="35584">MSLLYAKNLPQGSSNYVKAVAIVGAGGQIGKLIAEALVKTGKHDVTAITRQGSTNEIPQGVTAAVVDYNDETSLVSALKGKEFLIITLSLSAPTDTHSKLVRAAAEAGVTYVIANAYGVDVYGKEGLRKDLPVGEKIVSNIRHAEETGLTWFAFFTGPWYEYSLTVGPELLGFDLKTRTATFYDDGTTAVNFSTLPQIARAVAALLSLKKFPADEDDVSVTLSQFANGPVYVSSFHLSQRDVLESLKRVTKTRDSEWRITYESTEERYKEGMRLIAEGKLEGFGKSLFARAFYPNGDGTYEDVNKLLGLPEEDLDGATLAAIDSSIRT</sequence>
<dbReference type="AlphaFoldDB" id="A0A5N6ZIW5"/>
<dbReference type="InterPro" id="IPR036291">
    <property type="entry name" value="NAD(P)-bd_dom_sf"/>
</dbReference>
<protein>
    <recommendedName>
        <fullName evidence="3">NmrA-like domain-containing protein</fullName>
    </recommendedName>
</protein>
<proteinExistence type="predicted"/>
<name>A0A5N6ZIW5_9EURO</name>
<evidence type="ECO:0000259" key="3">
    <source>
        <dbReference type="Pfam" id="PF05368"/>
    </source>
</evidence>
<evidence type="ECO:0000256" key="1">
    <source>
        <dbReference type="ARBA" id="ARBA00022857"/>
    </source>
</evidence>
<dbReference type="EMBL" id="ML738107">
    <property type="protein sequence ID" value="KAE8357173.1"/>
    <property type="molecule type" value="Genomic_DNA"/>
</dbReference>